<accession>A0A917GNS0</accession>
<comment type="caution">
    <text evidence="6">The sequence shown here is derived from an EMBL/GenBank/DDBJ whole genome shotgun (WGS) entry which is preliminary data.</text>
</comment>
<reference evidence="6" key="2">
    <citation type="submission" date="2020-09" db="EMBL/GenBank/DDBJ databases">
        <authorList>
            <person name="Sun Q."/>
            <person name="Zhou Y."/>
        </authorList>
    </citation>
    <scope>NUCLEOTIDE SEQUENCE</scope>
    <source>
        <strain evidence="6">CGMCC 1.12187</strain>
    </source>
</reference>
<dbReference type="Gene3D" id="1.10.10.10">
    <property type="entry name" value="Winged helix-like DNA-binding domain superfamily/Winged helix DNA-binding domain"/>
    <property type="match status" value="1"/>
</dbReference>
<dbReference type="Gene3D" id="3.30.450.40">
    <property type="match status" value="1"/>
</dbReference>
<evidence type="ECO:0000313" key="7">
    <source>
        <dbReference type="Proteomes" id="UP000638848"/>
    </source>
</evidence>
<dbReference type="Proteomes" id="UP000638848">
    <property type="component" value="Unassembled WGS sequence"/>
</dbReference>
<evidence type="ECO:0000256" key="3">
    <source>
        <dbReference type="ARBA" id="ARBA00023015"/>
    </source>
</evidence>
<dbReference type="PIRSF" id="PIRSF036625">
    <property type="entry name" value="GAF_ANTAR"/>
    <property type="match status" value="1"/>
</dbReference>
<sequence length="244" mass="26653">MTEHGSGASPVERLQDLLLESTDITDFLDEFTRMLAGSLSTGGDEVWCAVTLLRERKAATVASSSERAEQLDEIQYGFGDGPCLTAAREHRLVHVRDMKLEDRWPGYKEAAARNGIRSVLGVPMELGEEASAGINLYSDQPDKYDDAAIEAIQHEVLLASKALRLAVRLARHREAEADLAAAMRSRTAIDLAVGIVMGQNRCSQEQAVEILKAASSHRNVKLRDLAAELVASVSKGRVETHFDV</sequence>
<dbReference type="GO" id="GO:0003723">
    <property type="term" value="F:RNA binding"/>
    <property type="evidence" value="ECO:0007669"/>
    <property type="project" value="InterPro"/>
</dbReference>
<keyword evidence="4" id="KW-0804">Transcription</keyword>
<gene>
    <name evidence="6" type="ORF">GCM10011374_13450</name>
</gene>
<dbReference type="InterPro" id="IPR003018">
    <property type="entry name" value="GAF"/>
</dbReference>
<keyword evidence="7" id="KW-1185">Reference proteome</keyword>
<dbReference type="SUPFAM" id="SSF52172">
    <property type="entry name" value="CheY-like"/>
    <property type="match status" value="1"/>
</dbReference>
<protein>
    <submittedName>
        <fullName evidence="6">RNA-binding protein</fullName>
    </submittedName>
</protein>
<evidence type="ECO:0000256" key="2">
    <source>
        <dbReference type="ARBA" id="ARBA00022777"/>
    </source>
</evidence>
<keyword evidence="2" id="KW-0418">Kinase</keyword>
<dbReference type="AlphaFoldDB" id="A0A917GNS0"/>
<dbReference type="SMART" id="SM01012">
    <property type="entry name" value="ANTAR"/>
    <property type="match status" value="1"/>
</dbReference>
<proteinExistence type="predicted"/>
<name>A0A917GNS0_9MICC</name>
<dbReference type="InterPro" id="IPR011006">
    <property type="entry name" value="CheY-like_superfamily"/>
</dbReference>
<dbReference type="InterPro" id="IPR012074">
    <property type="entry name" value="GAF_ANTAR"/>
</dbReference>
<evidence type="ECO:0000259" key="5">
    <source>
        <dbReference type="PROSITE" id="PS50921"/>
    </source>
</evidence>
<dbReference type="RefSeq" id="WP_188535499.1">
    <property type="nucleotide sequence ID" value="NZ_BMEQ01000005.1"/>
</dbReference>
<keyword evidence="3" id="KW-0805">Transcription regulation</keyword>
<dbReference type="InterPro" id="IPR036388">
    <property type="entry name" value="WH-like_DNA-bd_sf"/>
</dbReference>
<dbReference type="SMART" id="SM00065">
    <property type="entry name" value="GAF"/>
    <property type="match status" value="1"/>
</dbReference>
<reference evidence="6" key="1">
    <citation type="journal article" date="2014" name="Int. J. Syst. Evol. Microbiol.">
        <title>Complete genome sequence of Corynebacterium casei LMG S-19264T (=DSM 44701T), isolated from a smear-ripened cheese.</title>
        <authorList>
            <consortium name="US DOE Joint Genome Institute (JGI-PGF)"/>
            <person name="Walter F."/>
            <person name="Albersmeier A."/>
            <person name="Kalinowski J."/>
            <person name="Ruckert C."/>
        </authorList>
    </citation>
    <scope>NUCLEOTIDE SEQUENCE</scope>
    <source>
        <strain evidence="6">CGMCC 1.12187</strain>
    </source>
</reference>
<dbReference type="InterPro" id="IPR005561">
    <property type="entry name" value="ANTAR"/>
</dbReference>
<dbReference type="SUPFAM" id="SSF55781">
    <property type="entry name" value="GAF domain-like"/>
    <property type="match status" value="1"/>
</dbReference>
<dbReference type="Pfam" id="PF13185">
    <property type="entry name" value="GAF_2"/>
    <property type="match status" value="1"/>
</dbReference>
<evidence type="ECO:0000256" key="1">
    <source>
        <dbReference type="ARBA" id="ARBA00022679"/>
    </source>
</evidence>
<evidence type="ECO:0000313" key="6">
    <source>
        <dbReference type="EMBL" id="GGG52029.1"/>
    </source>
</evidence>
<keyword evidence="1" id="KW-0808">Transferase</keyword>
<feature type="domain" description="ANTAR" evidence="5">
    <location>
        <begin position="169"/>
        <end position="230"/>
    </location>
</feature>
<organism evidence="6 7">
    <name type="scientific">Kocuria dechangensis</name>
    <dbReference type="NCBI Taxonomy" id="1176249"/>
    <lineage>
        <taxon>Bacteria</taxon>
        <taxon>Bacillati</taxon>
        <taxon>Actinomycetota</taxon>
        <taxon>Actinomycetes</taxon>
        <taxon>Micrococcales</taxon>
        <taxon>Micrococcaceae</taxon>
        <taxon>Kocuria</taxon>
    </lineage>
</organism>
<dbReference type="EMBL" id="BMEQ01000005">
    <property type="protein sequence ID" value="GGG52029.1"/>
    <property type="molecule type" value="Genomic_DNA"/>
</dbReference>
<dbReference type="Pfam" id="PF03861">
    <property type="entry name" value="ANTAR"/>
    <property type="match status" value="1"/>
</dbReference>
<evidence type="ECO:0000256" key="4">
    <source>
        <dbReference type="ARBA" id="ARBA00023163"/>
    </source>
</evidence>
<dbReference type="PROSITE" id="PS50921">
    <property type="entry name" value="ANTAR"/>
    <property type="match status" value="1"/>
</dbReference>
<dbReference type="GO" id="GO:0016301">
    <property type="term" value="F:kinase activity"/>
    <property type="evidence" value="ECO:0007669"/>
    <property type="project" value="UniProtKB-KW"/>
</dbReference>
<dbReference type="InterPro" id="IPR029016">
    <property type="entry name" value="GAF-like_dom_sf"/>
</dbReference>